<dbReference type="EMBL" id="JAVDYC010000001">
    <property type="protein sequence ID" value="MDR7321944.1"/>
    <property type="molecule type" value="Genomic_DNA"/>
</dbReference>
<keyword evidence="3" id="KW-1185">Reference proteome</keyword>
<protein>
    <submittedName>
        <fullName evidence="2">Uncharacterized protein</fullName>
    </submittedName>
</protein>
<proteinExistence type="predicted"/>
<dbReference type="AlphaFoldDB" id="A0AAE4CUN1"/>
<evidence type="ECO:0000256" key="1">
    <source>
        <dbReference type="SAM" id="Phobius"/>
    </source>
</evidence>
<feature type="transmembrane region" description="Helical" evidence="1">
    <location>
        <begin position="154"/>
        <end position="178"/>
    </location>
</feature>
<feature type="transmembrane region" description="Helical" evidence="1">
    <location>
        <begin position="21"/>
        <end position="40"/>
    </location>
</feature>
<keyword evidence="1" id="KW-0472">Membrane</keyword>
<feature type="transmembrane region" description="Helical" evidence="1">
    <location>
        <begin position="122"/>
        <end position="142"/>
    </location>
</feature>
<keyword evidence="1" id="KW-1133">Transmembrane helix</keyword>
<accession>A0AAE4CUN1</accession>
<name>A0AAE4CUN1_9ACTN</name>
<organism evidence="2 3">
    <name type="scientific">Catenuloplanes niger</name>
    <dbReference type="NCBI Taxonomy" id="587534"/>
    <lineage>
        <taxon>Bacteria</taxon>
        <taxon>Bacillati</taxon>
        <taxon>Actinomycetota</taxon>
        <taxon>Actinomycetes</taxon>
        <taxon>Micromonosporales</taxon>
        <taxon>Micromonosporaceae</taxon>
        <taxon>Catenuloplanes</taxon>
    </lineage>
</organism>
<comment type="caution">
    <text evidence="2">The sequence shown here is derived from an EMBL/GenBank/DDBJ whole genome shotgun (WGS) entry which is preliminary data.</text>
</comment>
<dbReference type="Proteomes" id="UP001183629">
    <property type="component" value="Unassembled WGS sequence"/>
</dbReference>
<dbReference type="RefSeq" id="WP_310411549.1">
    <property type="nucleotide sequence ID" value="NZ_JAVDYC010000001.1"/>
</dbReference>
<reference evidence="2 3" key="1">
    <citation type="submission" date="2023-07" db="EMBL/GenBank/DDBJ databases">
        <title>Sequencing the genomes of 1000 actinobacteria strains.</title>
        <authorList>
            <person name="Klenk H.-P."/>
        </authorList>
    </citation>
    <scope>NUCLEOTIDE SEQUENCE [LARGE SCALE GENOMIC DNA]</scope>
    <source>
        <strain evidence="2 3">DSM 44711</strain>
    </source>
</reference>
<sequence length="183" mass="19344">MAGQPLIALPGRHRRRLAPTTRAAVVSLAWLAVVVIAPRVAPPPEIRAGALFVHLISMLIGFGAVLFVDWSGILFLAGRHSFGDVLRTAESALTPTWIGFTGLLASGALLHPQVTYLTVVKLLAVLVVGLNGVYAGTVAARLSRHRGHRPPTPLLVQAGLATAVSQLAWWTAVIIGFLNSQTS</sequence>
<feature type="transmembrane region" description="Helical" evidence="1">
    <location>
        <begin position="89"/>
        <end position="110"/>
    </location>
</feature>
<evidence type="ECO:0000313" key="3">
    <source>
        <dbReference type="Proteomes" id="UP001183629"/>
    </source>
</evidence>
<gene>
    <name evidence="2" type="ORF">J2S44_002194</name>
</gene>
<feature type="transmembrane region" description="Helical" evidence="1">
    <location>
        <begin position="52"/>
        <end position="77"/>
    </location>
</feature>
<keyword evidence="1" id="KW-0812">Transmembrane</keyword>
<evidence type="ECO:0000313" key="2">
    <source>
        <dbReference type="EMBL" id="MDR7321944.1"/>
    </source>
</evidence>